<evidence type="ECO:0000313" key="4">
    <source>
        <dbReference type="Proteomes" id="UP000001693"/>
    </source>
</evidence>
<dbReference type="CDD" id="cd01317">
    <property type="entry name" value="DHOase_IIa"/>
    <property type="match status" value="1"/>
</dbReference>
<dbReference type="HOGENOM" id="CLU_015572_1_0_4"/>
<dbReference type="Gene3D" id="2.30.40.10">
    <property type="entry name" value="Urease, subunit C, domain 1"/>
    <property type="match status" value="1"/>
</dbReference>
<evidence type="ECO:0000256" key="1">
    <source>
        <dbReference type="ARBA" id="ARBA00022975"/>
    </source>
</evidence>
<dbReference type="NCBIfam" id="NF005791">
    <property type="entry name" value="PRK07627.1"/>
    <property type="match status" value="1"/>
</dbReference>
<dbReference type="OrthoDB" id="9803027at2"/>
<dbReference type="Proteomes" id="UP000001693">
    <property type="component" value="Chromosome"/>
</dbReference>
<dbReference type="Pfam" id="PF12890">
    <property type="entry name" value="DHOase"/>
    <property type="match status" value="1"/>
</dbReference>
<organism evidence="3 4">
    <name type="scientific">Leptothrix cholodnii (strain ATCC 51168 / LMG 8142 / SP-6)</name>
    <name type="common">Leptothrix discophora (strain SP-6)</name>
    <dbReference type="NCBI Taxonomy" id="395495"/>
    <lineage>
        <taxon>Bacteria</taxon>
        <taxon>Pseudomonadati</taxon>
        <taxon>Pseudomonadota</taxon>
        <taxon>Betaproteobacteria</taxon>
        <taxon>Burkholderiales</taxon>
        <taxon>Sphaerotilaceae</taxon>
        <taxon>Leptothrix</taxon>
    </lineage>
</organism>
<dbReference type="InterPro" id="IPR011059">
    <property type="entry name" value="Metal-dep_hydrolase_composite"/>
</dbReference>
<dbReference type="InterPro" id="IPR050138">
    <property type="entry name" value="DHOase/Allantoinase_Hydrolase"/>
</dbReference>
<dbReference type="GO" id="GO:0006145">
    <property type="term" value="P:purine nucleobase catabolic process"/>
    <property type="evidence" value="ECO:0007669"/>
    <property type="project" value="TreeGrafter"/>
</dbReference>
<proteinExistence type="predicted"/>
<dbReference type="SUPFAM" id="SSF51338">
    <property type="entry name" value="Composite domain of metallo-dependent hydrolases"/>
    <property type="match status" value="1"/>
</dbReference>
<dbReference type="InterPro" id="IPR024403">
    <property type="entry name" value="DHOase_cat"/>
</dbReference>
<dbReference type="InterPro" id="IPR004722">
    <property type="entry name" value="DHOase"/>
</dbReference>
<dbReference type="STRING" id="395495.Lcho_3958"/>
<dbReference type="PANTHER" id="PTHR43668:SF2">
    <property type="entry name" value="ALLANTOINASE"/>
    <property type="match status" value="1"/>
</dbReference>
<dbReference type="GO" id="GO:0006221">
    <property type="term" value="P:pyrimidine nucleotide biosynthetic process"/>
    <property type="evidence" value="ECO:0007669"/>
    <property type="project" value="UniProtKB-KW"/>
</dbReference>
<protein>
    <submittedName>
        <fullName evidence="3">Putative dihydroorotase-like protein</fullName>
    </submittedName>
</protein>
<dbReference type="Gene3D" id="3.20.20.140">
    <property type="entry name" value="Metal-dependent hydrolases"/>
    <property type="match status" value="1"/>
</dbReference>
<dbReference type="GO" id="GO:0046872">
    <property type="term" value="F:metal ion binding"/>
    <property type="evidence" value="ECO:0007669"/>
    <property type="project" value="InterPro"/>
</dbReference>
<dbReference type="GO" id="GO:0004038">
    <property type="term" value="F:allantoinase activity"/>
    <property type="evidence" value="ECO:0007669"/>
    <property type="project" value="TreeGrafter"/>
</dbReference>
<dbReference type="PANTHER" id="PTHR43668">
    <property type="entry name" value="ALLANTOINASE"/>
    <property type="match status" value="1"/>
</dbReference>
<accession>B1Y8E6</accession>
<keyword evidence="4" id="KW-1185">Reference proteome</keyword>
<name>B1Y8E6_LEPCP</name>
<dbReference type="SUPFAM" id="SSF51556">
    <property type="entry name" value="Metallo-dependent hydrolases"/>
    <property type="match status" value="1"/>
</dbReference>
<dbReference type="EMBL" id="CP001013">
    <property type="protein sequence ID" value="ACB36212.1"/>
    <property type="molecule type" value="Genomic_DNA"/>
</dbReference>
<dbReference type="KEGG" id="lch:Lcho_3958"/>
<dbReference type="eggNOG" id="COG0044">
    <property type="taxonomic scope" value="Bacteria"/>
</dbReference>
<dbReference type="RefSeq" id="WP_012348957.1">
    <property type="nucleotide sequence ID" value="NC_010524.1"/>
</dbReference>
<keyword evidence="1" id="KW-0665">Pyrimidine biosynthesis</keyword>
<dbReference type="GO" id="GO:0004151">
    <property type="term" value="F:dihydroorotase activity"/>
    <property type="evidence" value="ECO:0007669"/>
    <property type="project" value="InterPro"/>
</dbReference>
<reference evidence="3 4" key="1">
    <citation type="submission" date="2008-03" db="EMBL/GenBank/DDBJ databases">
        <title>Complete sequence of Leptothrix cholodnii SP-6.</title>
        <authorList>
            <consortium name="US DOE Joint Genome Institute"/>
            <person name="Copeland A."/>
            <person name="Lucas S."/>
            <person name="Lapidus A."/>
            <person name="Glavina del Rio T."/>
            <person name="Dalin E."/>
            <person name="Tice H."/>
            <person name="Bruce D."/>
            <person name="Goodwin L."/>
            <person name="Pitluck S."/>
            <person name="Chertkov O."/>
            <person name="Brettin T."/>
            <person name="Detter J.C."/>
            <person name="Han C."/>
            <person name="Kuske C.R."/>
            <person name="Schmutz J."/>
            <person name="Larimer F."/>
            <person name="Land M."/>
            <person name="Hauser L."/>
            <person name="Kyrpides N."/>
            <person name="Lykidis A."/>
            <person name="Emerson D."/>
            <person name="Richardson P."/>
        </authorList>
    </citation>
    <scope>NUCLEOTIDE SEQUENCE [LARGE SCALE GENOMIC DNA]</scope>
    <source>
        <strain evidence="4">ATCC 51168 / LMG 8142 / SP-6</strain>
    </source>
</reference>
<dbReference type="GO" id="GO:0005737">
    <property type="term" value="C:cytoplasm"/>
    <property type="evidence" value="ECO:0007669"/>
    <property type="project" value="TreeGrafter"/>
</dbReference>
<evidence type="ECO:0000313" key="3">
    <source>
        <dbReference type="EMBL" id="ACB36212.1"/>
    </source>
</evidence>
<dbReference type="InterPro" id="IPR032466">
    <property type="entry name" value="Metal_Hydrolase"/>
</dbReference>
<sequence>MKILIKNGRVIDPASGRDELADIAIAAGRIVTIGRISPEFQANRVIDAAGCVVAPGLVDLAARLREPGEEQKGMLESELNAAAAGGVTSLVCPPDTDPVLDEPGLVEMLKFRARKLSLCRLFPLGALTRGLQGQVLTEMVELTEAGCVGFSQAEVPVQDTLALQRAMLYAATHDFTVWLRPQDYWLGKGVAASGGVATRLGLSGVPVMAETIALHTLFELVRVTGARLHLCRLSSAAGVALLRAAKAEGLRVTADVSINSLHLTDIDIGYFNSSMRLMPPLRQGRDRDALRAALADGTIDALVSDHTPVEGDAKTLPFAEAEPGATGLELLLSLALKWGTDAGLGLPATLARVTSEPVRVLGDALGSLSSSAGRLVEGGVADVCVFDPAATWAVTPDVLCSQGKHTPFAFADTGMALPGRVRATLVAGTVAHELRADACVR</sequence>
<gene>
    <name evidence="3" type="ordered locus">Lcho_3958</name>
</gene>
<evidence type="ECO:0000259" key="2">
    <source>
        <dbReference type="Pfam" id="PF12890"/>
    </source>
</evidence>
<dbReference type="AlphaFoldDB" id="B1Y8E6"/>
<feature type="domain" description="Dihydroorotase catalytic" evidence="2">
    <location>
        <begin position="51"/>
        <end position="235"/>
    </location>
</feature>